<accession>A0AAV8VRZ6</accession>
<proteinExistence type="predicted"/>
<dbReference type="Proteomes" id="UP001159042">
    <property type="component" value="Unassembled WGS sequence"/>
</dbReference>
<evidence type="ECO:0000313" key="2">
    <source>
        <dbReference type="Proteomes" id="UP001159042"/>
    </source>
</evidence>
<dbReference type="AlphaFoldDB" id="A0AAV8VRZ6"/>
<name>A0AAV8VRZ6_9CUCU</name>
<reference evidence="1 2" key="1">
    <citation type="journal article" date="2023" name="Insect Mol. Biol.">
        <title>Genome sequencing provides insights into the evolution of gene families encoding plant cell wall-degrading enzymes in longhorned beetles.</title>
        <authorList>
            <person name="Shin N.R."/>
            <person name="Okamura Y."/>
            <person name="Kirsch R."/>
            <person name="Pauchet Y."/>
        </authorList>
    </citation>
    <scope>NUCLEOTIDE SEQUENCE [LARGE SCALE GENOMIC DNA]</scope>
    <source>
        <strain evidence="1">EAD_L_NR</strain>
    </source>
</reference>
<sequence>MDVGFIVEFTGGSSLFDWFPFQLCDSSRRWFDAQMHLSVYMFEVRGNEKGGQELLRTPVLLNNSPIIRLSNIHEQCQDYYLSLIPNSIKPNNLAN</sequence>
<gene>
    <name evidence="1" type="ORF">NQ315_013972</name>
</gene>
<evidence type="ECO:0000313" key="1">
    <source>
        <dbReference type="EMBL" id="KAJ8916767.1"/>
    </source>
</evidence>
<protein>
    <submittedName>
        <fullName evidence="1">Uncharacterized protein</fullName>
    </submittedName>
</protein>
<organism evidence="1 2">
    <name type="scientific">Exocentrus adspersus</name>
    <dbReference type="NCBI Taxonomy" id="1586481"/>
    <lineage>
        <taxon>Eukaryota</taxon>
        <taxon>Metazoa</taxon>
        <taxon>Ecdysozoa</taxon>
        <taxon>Arthropoda</taxon>
        <taxon>Hexapoda</taxon>
        <taxon>Insecta</taxon>
        <taxon>Pterygota</taxon>
        <taxon>Neoptera</taxon>
        <taxon>Endopterygota</taxon>
        <taxon>Coleoptera</taxon>
        <taxon>Polyphaga</taxon>
        <taxon>Cucujiformia</taxon>
        <taxon>Chrysomeloidea</taxon>
        <taxon>Cerambycidae</taxon>
        <taxon>Lamiinae</taxon>
        <taxon>Acanthocinini</taxon>
        <taxon>Exocentrus</taxon>
    </lineage>
</organism>
<dbReference type="EMBL" id="JANEYG010000040">
    <property type="protein sequence ID" value="KAJ8916767.1"/>
    <property type="molecule type" value="Genomic_DNA"/>
</dbReference>
<comment type="caution">
    <text evidence="1">The sequence shown here is derived from an EMBL/GenBank/DDBJ whole genome shotgun (WGS) entry which is preliminary data.</text>
</comment>
<keyword evidence="2" id="KW-1185">Reference proteome</keyword>